<gene>
    <name evidence="3" type="ORF">NPIL_469091</name>
</gene>
<evidence type="ECO:0000313" key="4">
    <source>
        <dbReference type="Proteomes" id="UP000887013"/>
    </source>
</evidence>
<keyword evidence="4" id="KW-1185">Reference proteome</keyword>
<organism evidence="3 4">
    <name type="scientific">Nephila pilipes</name>
    <name type="common">Giant wood spider</name>
    <name type="synonym">Nephila maculata</name>
    <dbReference type="NCBI Taxonomy" id="299642"/>
    <lineage>
        <taxon>Eukaryota</taxon>
        <taxon>Metazoa</taxon>
        <taxon>Ecdysozoa</taxon>
        <taxon>Arthropoda</taxon>
        <taxon>Chelicerata</taxon>
        <taxon>Arachnida</taxon>
        <taxon>Araneae</taxon>
        <taxon>Araneomorphae</taxon>
        <taxon>Entelegynae</taxon>
        <taxon>Araneoidea</taxon>
        <taxon>Nephilidae</taxon>
        <taxon>Nephila</taxon>
    </lineage>
</organism>
<dbReference type="OrthoDB" id="8122554at2759"/>
<sequence length="108" mass="11886">MATSTGNYSSSNSSNIESPSLPQVAAVSVKPPSFWIDKLGMWFAHVEAQFPTAKITVEKQRVLNAVSDIVTSPPENTPYQILKATLISCLTDSDNAQFKKIVEWNKSR</sequence>
<feature type="region of interest" description="Disordered" evidence="1">
    <location>
        <begin position="1"/>
        <end position="22"/>
    </location>
</feature>
<evidence type="ECO:0000259" key="2">
    <source>
        <dbReference type="Pfam" id="PF23055"/>
    </source>
</evidence>
<dbReference type="InterPro" id="IPR055469">
    <property type="entry name" value="DUF7041"/>
</dbReference>
<dbReference type="PANTHER" id="PTHR33327">
    <property type="entry name" value="ENDONUCLEASE"/>
    <property type="match status" value="1"/>
</dbReference>
<protein>
    <recommendedName>
        <fullName evidence="2">DUF7041 domain-containing protein</fullName>
    </recommendedName>
</protein>
<dbReference type="EMBL" id="BMAW01076938">
    <property type="protein sequence ID" value="GFU03885.1"/>
    <property type="molecule type" value="Genomic_DNA"/>
</dbReference>
<feature type="domain" description="DUF7041" evidence="2">
    <location>
        <begin position="32"/>
        <end position="102"/>
    </location>
</feature>
<dbReference type="Proteomes" id="UP000887013">
    <property type="component" value="Unassembled WGS sequence"/>
</dbReference>
<dbReference type="PANTHER" id="PTHR33327:SF3">
    <property type="entry name" value="RNA-DIRECTED DNA POLYMERASE"/>
    <property type="match status" value="1"/>
</dbReference>
<dbReference type="Pfam" id="PF23055">
    <property type="entry name" value="DUF7041"/>
    <property type="match status" value="1"/>
</dbReference>
<proteinExistence type="predicted"/>
<reference evidence="3" key="1">
    <citation type="submission" date="2020-08" db="EMBL/GenBank/DDBJ databases">
        <title>Multicomponent nature underlies the extraordinary mechanical properties of spider dragline silk.</title>
        <authorList>
            <person name="Kono N."/>
            <person name="Nakamura H."/>
            <person name="Mori M."/>
            <person name="Yoshida Y."/>
            <person name="Ohtoshi R."/>
            <person name="Malay A.D."/>
            <person name="Moran D.A.P."/>
            <person name="Tomita M."/>
            <person name="Numata K."/>
            <person name="Arakawa K."/>
        </authorList>
    </citation>
    <scope>NUCLEOTIDE SEQUENCE</scope>
</reference>
<feature type="compositionally biased region" description="Low complexity" evidence="1">
    <location>
        <begin position="1"/>
        <end position="20"/>
    </location>
</feature>
<comment type="caution">
    <text evidence="3">The sequence shown here is derived from an EMBL/GenBank/DDBJ whole genome shotgun (WGS) entry which is preliminary data.</text>
</comment>
<name>A0A8X6QAH5_NEPPI</name>
<dbReference type="AlphaFoldDB" id="A0A8X6QAH5"/>
<evidence type="ECO:0000256" key="1">
    <source>
        <dbReference type="SAM" id="MobiDB-lite"/>
    </source>
</evidence>
<accession>A0A8X6QAH5</accession>
<evidence type="ECO:0000313" key="3">
    <source>
        <dbReference type="EMBL" id="GFU03885.1"/>
    </source>
</evidence>